<protein>
    <submittedName>
        <fullName evidence="1">23102_t:CDS:1</fullName>
    </submittedName>
</protein>
<keyword evidence="2" id="KW-1185">Reference proteome</keyword>
<dbReference type="EMBL" id="CAJVQC010037095">
    <property type="protein sequence ID" value="CAG8762906.1"/>
    <property type="molecule type" value="Genomic_DNA"/>
</dbReference>
<evidence type="ECO:0000313" key="2">
    <source>
        <dbReference type="Proteomes" id="UP000789920"/>
    </source>
</evidence>
<comment type="caution">
    <text evidence="1">The sequence shown here is derived from an EMBL/GenBank/DDBJ whole genome shotgun (WGS) entry which is preliminary data.</text>
</comment>
<feature type="non-terminal residue" evidence="1">
    <location>
        <position position="94"/>
    </location>
</feature>
<reference evidence="1" key="1">
    <citation type="submission" date="2021-06" db="EMBL/GenBank/DDBJ databases">
        <authorList>
            <person name="Kallberg Y."/>
            <person name="Tangrot J."/>
            <person name="Rosling A."/>
        </authorList>
    </citation>
    <scope>NUCLEOTIDE SEQUENCE</scope>
    <source>
        <strain evidence="1">MA461A</strain>
    </source>
</reference>
<gene>
    <name evidence="1" type="ORF">RPERSI_LOCUS15441</name>
</gene>
<accession>A0ACA9QRT9</accession>
<feature type="non-terminal residue" evidence="1">
    <location>
        <position position="1"/>
    </location>
</feature>
<dbReference type="Proteomes" id="UP000789920">
    <property type="component" value="Unassembled WGS sequence"/>
</dbReference>
<name>A0ACA9QRT9_9GLOM</name>
<evidence type="ECO:0000313" key="1">
    <source>
        <dbReference type="EMBL" id="CAG8762906.1"/>
    </source>
</evidence>
<sequence>LTIIPEETRPRPYIVELPVYETTTSSEHALFENPPLINPDLVAVSADYPTSSGHTLFENPPLIDPAVSADHPTISANAGCDLTADQPYDRIDTP</sequence>
<proteinExistence type="predicted"/>
<organism evidence="1 2">
    <name type="scientific">Racocetra persica</name>
    <dbReference type="NCBI Taxonomy" id="160502"/>
    <lineage>
        <taxon>Eukaryota</taxon>
        <taxon>Fungi</taxon>
        <taxon>Fungi incertae sedis</taxon>
        <taxon>Mucoromycota</taxon>
        <taxon>Glomeromycotina</taxon>
        <taxon>Glomeromycetes</taxon>
        <taxon>Diversisporales</taxon>
        <taxon>Gigasporaceae</taxon>
        <taxon>Racocetra</taxon>
    </lineage>
</organism>